<dbReference type="PaxDb" id="3827-XP_004488872.1"/>
<evidence type="ECO:0000259" key="1">
    <source>
        <dbReference type="Pfam" id="PF10536"/>
    </source>
</evidence>
<dbReference type="InterPro" id="IPR044824">
    <property type="entry name" value="MAIN-like"/>
</dbReference>
<sequence length="228" mass="26774">MWIPADVDFVASLAYAVSVAYLECFRDLNSCGRYAWGATTLAYLYDNLREANIHQIRTVSGYMTLLQVWVYEYFPTLCRDCCRLSLSYVEDYTRALKWKPKRDKGLVLPFRKSLDEIDVDEVYWTLYEEHLVKRPFEEVSLFRWWIRWGSKMYAHLPDKVLRQYDHVQTIHGSPLEFHIISHPYNIRKEPIHEEPVAHAADVEPTDHADEDATHVADGVDLAVDVKVY</sequence>
<keyword evidence="2" id="KW-1185">Reference proteome</keyword>
<reference evidence="2" key="1">
    <citation type="journal article" date="2013" name="Nat. Biotechnol.">
        <title>Draft genome sequence of chickpea (Cicer arietinum) provides a resource for trait improvement.</title>
        <authorList>
            <person name="Varshney R.K."/>
            <person name="Song C."/>
            <person name="Saxena R.K."/>
            <person name="Azam S."/>
            <person name="Yu S."/>
            <person name="Sharpe A.G."/>
            <person name="Cannon S."/>
            <person name="Baek J."/>
            <person name="Rosen B.D."/>
            <person name="Tar'an B."/>
            <person name="Millan T."/>
            <person name="Zhang X."/>
            <person name="Ramsay L.D."/>
            <person name="Iwata A."/>
            <person name="Wang Y."/>
            <person name="Nelson W."/>
            <person name="Farmer A.D."/>
            <person name="Gaur P.M."/>
            <person name="Soderlund C."/>
            <person name="Penmetsa R.V."/>
            <person name="Xu C."/>
            <person name="Bharti A.K."/>
            <person name="He W."/>
            <person name="Winter P."/>
            <person name="Zhao S."/>
            <person name="Hane J.K."/>
            <person name="Carrasquilla-Garcia N."/>
            <person name="Condie J.A."/>
            <person name="Upadhyaya H.D."/>
            <person name="Luo M.C."/>
            <person name="Thudi M."/>
            <person name="Gowda C.L."/>
            <person name="Singh N.P."/>
            <person name="Lichtenzveig J."/>
            <person name="Gali K.K."/>
            <person name="Rubio J."/>
            <person name="Nadarajan N."/>
            <person name="Dolezel J."/>
            <person name="Bansal K.C."/>
            <person name="Xu X."/>
            <person name="Edwards D."/>
            <person name="Zhang G."/>
            <person name="Kahl G."/>
            <person name="Gil J."/>
            <person name="Singh K.B."/>
            <person name="Datta S.K."/>
            <person name="Jackson S.A."/>
            <person name="Wang J."/>
            <person name="Cook D.R."/>
        </authorList>
    </citation>
    <scope>NUCLEOTIDE SEQUENCE [LARGE SCALE GENOMIC DNA]</scope>
    <source>
        <strain evidence="2">cv. CDC Frontier</strain>
    </source>
</reference>
<protein>
    <submittedName>
        <fullName evidence="3">Protein MAIN-LIKE 1-like</fullName>
    </submittedName>
</protein>
<name>A0A1S2XG71_CICAR</name>
<dbReference type="PANTHER" id="PTHR46033">
    <property type="entry name" value="PROTEIN MAIN-LIKE 2"/>
    <property type="match status" value="1"/>
</dbReference>
<dbReference type="PANTHER" id="PTHR46033:SF1">
    <property type="entry name" value="PROTEIN MAIN-LIKE 2"/>
    <property type="match status" value="1"/>
</dbReference>
<feature type="domain" description="Aminotransferase-like plant mobile" evidence="1">
    <location>
        <begin position="10"/>
        <end position="173"/>
    </location>
</feature>
<evidence type="ECO:0000313" key="3">
    <source>
        <dbReference type="RefSeq" id="XP_004488872.1"/>
    </source>
</evidence>
<evidence type="ECO:0000313" key="2">
    <source>
        <dbReference type="Proteomes" id="UP000087171"/>
    </source>
</evidence>
<dbReference type="RefSeq" id="XP_004488872.1">
    <property type="nucleotide sequence ID" value="XM_004488815.1"/>
</dbReference>
<accession>A0A1S2XG71</accession>
<dbReference type="InterPro" id="IPR019557">
    <property type="entry name" value="AminoTfrase-like_pln_mobile"/>
</dbReference>
<dbReference type="Proteomes" id="UP000087171">
    <property type="component" value="Chromosome Ca1"/>
</dbReference>
<dbReference type="Pfam" id="PF10536">
    <property type="entry name" value="PMD"/>
    <property type="match status" value="1"/>
</dbReference>
<dbReference type="OrthoDB" id="1435785at2759"/>
<organism evidence="2 3">
    <name type="scientific">Cicer arietinum</name>
    <name type="common">Chickpea</name>
    <name type="synonym">Garbanzo</name>
    <dbReference type="NCBI Taxonomy" id="3827"/>
    <lineage>
        <taxon>Eukaryota</taxon>
        <taxon>Viridiplantae</taxon>
        <taxon>Streptophyta</taxon>
        <taxon>Embryophyta</taxon>
        <taxon>Tracheophyta</taxon>
        <taxon>Spermatophyta</taxon>
        <taxon>Magnoliopsida</taxon>
        <taxon>eudicotyledons</taxon>
        <taxon>Gunneridae</taxon>
        <taxon>Pentapetalae</taxon>
        <taxon>rosids</taxon>
        <taxon>fabids</taxon>
        <taxon>Fabales</taxon>
        <taxon>Fabaceae</taxon>
        <taxon>Papilionoideae</taxon>
        <taxon>50 kb inversion clade</taxon>
        <taxon>NPAAA clade</taxon>
        <taxon>Hologalegina</taxon>
        <taxon>IRL clade</taxon>
        <taxon>Cicereae</taxon>
        <taxon>Cicer</taxon>
    </lineage>
</organism>
<reference evidence="3" key="2">
    <citation type="submission" date="2025-08" db="UniProtKB">
        <authorList>
            <consortium name="RefSeq"/>
        </authorList>
    </citation>
    <scope>IDENTIFICATION</scope>
    <source>
        <tissue evidence="3">Etiolated seedlings</tissue>
    </source>
</reference>
<dbReference type="AlphaFoldDB" id="A0A1S2XG71"/>
<proteinExistence type="predicted"/>
<gene>
    <name evidence="3" type="primary">LOC101515607</name>
</gene>
<dbReference type="GO" id="GO:0010073">
    <property type="term" value="P:meristem maintenance"/>
    <property type="evidence" value="ECO:0007669"/>
    <property type="project" value="InterPro"/>
</dbReference>